<evidence type="ECO:0000313" key="3">
    <source>
        <dbReference type="Proteomes" id="UP000240572"/>
    </source>
</evidence>
<dbReference type="AlphaFoldDB" id="A0A2P8CVV9"/>
<keyword evidence="1" id="KW-0732">Signal</keyword>
<organism evidence="2 3">
    <name type="scientific">Taibaiella chishuiensis</name>
    <dbReference type="NCBI Taxonomy" id="1434707"/>
    <lineage>
        <taxon>Bacteria</taxon>
        <taxon>Pseudomonadati</taxon>
        <taxon>Bacteroidota</taxon>
        <taxon>Chitinophagia</taxon>
        <taxon>Chitinophagales</taxon>
        <taxon>Chitinophagaceae</taxon>
        <taxon>Taibaiella</taxon>
    </lineage>
</organism>
<accession>A0A2P8CVV9</accession>
<evidence type="ECO:0000313" key="2">
    <source>
        <dbReference type="EMBL" id="PSK89112.1"/>
    </source>
</evidence>
<reference evidence="2 3" key="1">
    <citation type="submission" date="2018-03" db="EMBL/GenBank/DDBJ databases">
        <title>Genomic Encyclopedia of Type Strains, Phase III (KMG-III): the genomes of soil and plant-associated and newly described type strains.</title>
        <authorList>
            <person name="Whitman W."/>
        </authorList>
    </citation>
    <scope>NUCLEOTIDE SEQUENCE [LARGE SCALE GENOMIC DNA]</scope>
    <source>
        <strain evidence="2 3">CGMCC 1.12700</strain>
    </source>
</reference>
<dbReference type="Pfam" id="PF09697">
    <property type="entry name" value="Porph_ging"/>
    <property type="match status" value="1"/>
</dbReference>
<keyword evidence="3" id="KW-1185">Reference proteome</keyword>
<feature type="chain" id="PRO_5015181713" evidence="1">
    <location>
        <begin position="26"/>
        <end position="255"/>
    </location>
</feature>
<evidence type="ECO:0000256" key="1">
    <source>
        <dbReference type="SAM" id="SignalP"/>
    </source>
</evidence>
<comment type="caution">
    <text evidence="2">The sequence shown here is derived from an EMBL/GenBank/DDBJ whole genome shotgun (WGS) entry which is preliminary data.</text>
</comment>
<dbReference type="NCBIfam" id="TIGR01200">
    <property type="entry name" value="GLPGLI"/>
    <property type="match status" value="1"/>
</dbReference>
<feature type="signal peptide" evidence="1">
    <location>
        <begin position="1"/>
        <end position="25"/>
    </location>
</feature>
<dbReference type="EMBL" id="PYGD01000013">
    <property type="protein sequence ID" value="PSK89112.1"/>
    <property type="molecule type" value="Genomic_DNA"/>
</dbReference>
<sequence length="255" mass="28879">MTRPLLRYTSLLLLLYALYASPAAAQMIVNGTIKFERKTNLHQQVRVEQGNSAAQMPGRQSLLNNIPQYNIAYFNYHFTAKESKYAFEKKDAVNYDPYNMTGLAAKENIVYSNFITKKTVSKKLAYDTDYLVADSMKQYTWKISDEVRTIAGYLCRKATTQINDSVVVVAFYSTQIMVSGGPESFNGLPGLILGIAIPRLYTTWFATSVEILQQGEIQPPDKGRRVDNAGFRKVFLDNTPAMNKNATMQSWWMSL</sequence>
<dbReference type="RefSeq" id="WP_106525133.1">
    <property type="nucleotide sequence ID" value="NZ_PYGD01000013.1"/>
</dbReference>
<dbReference type="OrthoDB" id="1440774at2"/>
<dbReference type="Proteomes" id="UP000240572">
    <property type="component" value="Unassembled WGS sequence"/>
</dbReference>
<proteinExistence type="predicted"/>
<protein>
    <submittedName>
        <fullName evidence="2">GLPGLI family protein</fullName>
    </submittedName>
</protein>
<gene>
    <name evidence="2" type="ORF">B0I18_113124</name>
</gene>
<name>A0A2P8CVV9_9BACT</name>
<dbReference type="InterPro" id="IPR005901">
    <property type="entry name" value="GLPGLI"/>
</dbReference>